<protein>
    <submittedName>
        <fullName evidence="1">Uncharacterized protein</fullName>
    </submittedName>
</protein>
<dbReference type="EMBL" id="JBHRXK010000008">
    <property type="protein sequence ID" value="MFC3552216.1"/>
    <property type="molecule type" value="Genomic_DNA"/>
</dbReference>
<organism evidence="1 2">
    <name type="scientific">Lysobacter cavernae</name>
    <dbReference type="NCBI Taxonomy" id="1685901"/>
    <lineage>
        <taxon>Bacteria</taxon>
        <taxon>Pseudomonadati</taxon>
        <taxon>Pseudomonadota</taxon>
        <taxon>Gammaproteobacteria</taxon>
        <taxon>Lysobacterales</taxon>
        <taxon>Lysobacteraceae</taxon>
        <taxon>Lysobacter</taxon>
    </lineage>
</organism>
<name>A0ABV7RRG4_9GAMM</name>
<evidence type="ECO:0000313" key="1">
    <source>
        <dbReference type="EMBL" id="MFC3552216.1"/>
    </source>
</evidence>
<reference evidence="2" key="1">
    <citation type="journal article" date="2019" name="Int. J. Syst. Evol. Microbiol.">
        <title>The Global Catalogue of Microorganisms (GCM) 10K type strain sequencing project: providing services to taxonomists for standard genome sequencing and annotation.</title>
        <authorList>
            <consortium name="The Broad Institute Genomics Platform"/>
            <consortium name="The Broad Institute Genome Sequencing Center for Infectious Disease"/>
            <person name="Wu L."/>
            <person name="Ma J."/>
        </authorList>
    </citation>
    <scope>NUCLEOTIDE SEQUENCE [LARGE SCALE GENOMIC DNA]</scope>
    <source>
        <strain evidence="2">KCTC 42875</strain>
    </source>
</reference>
<keyword evidence="2" id="KW-1185">Reference proteome</keyword>
<gene>
    <name evidence="1" type="ORF">ACFOLC_14525</name>
</gene>
<dbReference type="RefSeq" id="WP_386759974.1">
    <property type="nucleotide sequence ID" value="NZ_JBHRXK010000008.1"/>
</dbReference>
<proteinExistence type="predicted"/>
<dbReference type="Proteomes" id="UP001595740">
    <property type="component" value="Unassembled WGS sequence"/>
</dbReference>
<comment type="caution">
    <text evidence="1">The sequence shown here is derived from an EMBL/GenBank/DDBJ whole genome shotgun (WGS) entry which is preliminary data.</text>
</comment>
<accession>A0ABV7RRG4</accession>
<sequence length="68" mass="7700">MSHIFYFADYEILLGGKFKVWGQATLAYAVDDPQTFDPADLLQKIREQAADSHGVASDEVRIRSLNRL</sequence>
<evidence type="ECO:0000313" key="2">
    <source>
        <dbReference type="Proteomes" id="UP001595740"/>
    </source>
</evidence>